<dbReference type="KEGG" id="clup:CLUP02_01968"/>
<evidence type="ECO:0000313" key="2">
    <source>
        <dbReference type="EMBL" id="UQC75314.1"/>
    </source>
</evidence>
<name>A0A9Q8SDM6_9PEZI</name>
<dbReference type="AlphaFoldDB" id="A0A9Q8SDM6"/>
<dbReference type="EMBL" id="CP019471">
    <property type="protein sequence ID" value="UQC75314.1"/>
    <property type="molecule type" value="Genomic_DNA"/>
</dbReference>
<feature type="region of interest" description="Disordered" evidence="1">
    <location>
        <begin position="26"/>
        <end position="55"/>
    </location>
</feature>
<keyword evidence="3" id="KW-1185">Reference proteome</keyword>
<protein>
    <submittedName>
        <fullName evidence="2">Uncharacterized protein</fullName>
    </submittedName>
</protein>
<reference evidence="2" key="1">
    <citation type="journal article" date="2021" name="Mol. Plant Microbe Interact.">
        <title>Complete Genome Sequence of the Plant-Pathogenic Fungus Colletotrichum lupini.</title>
        <authorList>
            <person name="Baroncelli R."/>
            <person name="Pensec F."/>
            <person name="Da Lio D."/>
            <person name="Boufleur T."/>
            <person name="Vicente I."/>
            <person name="Sarrocco S."/>
            <person name="Picot A."/>
            <person name="Baraldi E."/>
            <person name="Sukno S."/>
            <person name="Thon M."/>
            <person name="Le Floch G."/>
        </authorList>
    </citation>
    <scope>NUCLEOTIDE SEQUENCE</scope>
    <source>
        <strain evidence="2">IMI 504893</strain>
    </source>
</reference>
<feature type="region of interest" description="Disordered" evidence="1">
    <location>
        <begin position="932"/>
        <end position="967"/>
    </location>
</feature>
<organism evidence="2 3">
    <name type="scientific">Colletotrichum lupini</name>
    <dbReference type="NCBI Taxonomy" id="145971"/>
    <lineage>
        <taxon>Eukaryota</taxon>
        <taxon>Fungi</taxon>
        <taxon>Dikarya</taxon>
        <taxon>Ascomycota</taxon>
        <taxon>Pezizomycotina</taxon>
        <taxon>Sordariomycetes</taxon>
        <taxon>Hypocreomycetidae</taxon>
        <taxon>Glomerellales</taxon>
        <taxon>Glomerellaceae</taxon>
        <taxon>Colletotrichum</taxon>
        <taxon>Colletotrichum acutatum species complex</taxon>
    </lineage>
</organism>
<proteinExistence type="predicted"/>
<accession>A0A9Q8SDM6</accession>
<dbReference type="GeneID" id="73336013"/>
<dbReference type="Proteomes" id="UP000830671">
    <property type="component" value="Chromosome 1"/>
</dbReference>
<dbReference type="RefSeq" id="XP_049136960.1">
    <property type="nucleotide sequence ID" value="XM_049281003.1"/>
</dbReference>
<gene>
    <name evidence="2" type="ORF">CLUP02_01968</name>
</gene>
<sequence>MDGLPPVQDLWEIGDGRFNCLQPQFPKRRLTTTTDNEPLPVSTPPPPPAASADLSGHRVGGTIAEQRAAGPKARCRGTWNGTLARKRDLQLASCMGIYNRNESCFAARDRNRVIMSPDSSVSVSLFLLCDCTRTRGSMEHAEATRVRSDVACCSRCFSSWHKAGVLVISSHLIAPPILTSIISASLPGFRIVAEWIGRESPEKLPKPRPTQCCTGHLKIVGSRRMGRQLERHGRGPARTTRDGERIRKFDWPGPATHEGGTMGRRGVQIGAASPVYCRAALGTCALRYRSPYPASSLARSRIYLLNMHLVDDVAVPRRQGPNNPICWARHLADLSTVPRTLGAVCGGAIVDKTALLLLMMMMMMIPTCDLGNLAEKVGDDVSADLLFDFQLTFPSRRRYQRAPVPDLRIEPGASCKPQASKLRGNAGPPSLSAGIQRRVACGWALISVQIADGTKRLEQIWANSQAWAVRQCLSVPCMSGGKGEMSAKCKLSIRSPSSNVQSCRSAKSVNVLEAMSRDWKVRGCTLQIQLSVRSMEVENHNEHRHDWSRCHLLSVPFAQEGDITRNSDSTFRAHRNDRASPSTAPVPANNLQSLAFPCQPLPVESIRTDTRIANPRLRSNSYRRFPRAGATRSVHFRIVTDLTVEALRIKRPVGSIRIQQAMTWQLGPWIFLHLVDGFARLGQLYSLLNLYTTLLIIVDSPQSQTSRFRLRCFRAATPATDRWQERNPSTETGWPIINSRRVAASATKPVTLVQPASPSSSALIGPSEPALLCTVLWATLFRPLQHDQRELVGIALRVQRLSRVLTWPVLVPLFPAIRRLRSITPNETLCLPEIKIHTTEELLFFAPREKRAALRVVTPNRTTQFAPSPPPKGHKQLLSSKLGYAFAAIRKQDTCLPRFFQKVAVLGRLSRSSAIALIAPTYSYNRPQSLSASSTVIEPPGGWSTKKPESQSHVPSRWDRRRRKTGGAAFKPMSSLAGQLLRVPCGACDTMVLKRTEGWLKRGPRHPQLTATLPDSGIVPAPFDSFLLRRNMTRILLRTAADQHFSDNRHAFFVPLSSHATHPQTTAGAWSGSWPSPSDFRFDAVNLGQHTFQPSTACPDKREAQSQKLGKSQLRQLSPASQDKHLDLAMSLIVEKSEMFR</sequence>
<evidence type="ECO:0000256" key="1">
    <source>
        <dbReference type="SAM" id="MobiDB-lite"/>
    </source>
</evidence>
<evidence type="ECO:0000313" key="3">
    <source>
        <dbReference type="Proteomes" id="UP000830671"/>
    </source>
</evidence>